<comment type="caution">
    <text evidence="2">The sequence shown here is derived from an EMBL/GenBank/DDBJ whole genome shotgun (WGS) entry which is preliminary data.</text>
</comment>
<reference evidence="2 3" key="1">
    <citation type="submission" date="2018-05" db="EMBL/GenBank/DDBJ databases">
        <title>Genome sequencing and assembly of the regulated plant pathogen Lachnellula willkommii and related sister species for the development of diagnostic species identification markers.</title>
        <authorList>
            <person name="Giroux E."/>
            <person name="Bilodeau G."/>
        </authorList>
    </citation>
    <scope>NUCLEOTIDE SEQUENCE [LARGE SCALE GENOMIC DNA]</scope>
    <source>
        <strain evidence="2 3">CBS 268.59</strain>
    </source>
</reference>
<evidence type="ECO:0000313" key="3">
    <source>
        <dbReference type="Proteomes" id="UP000469558"/>
    </source>
</evidence>
<evidence type="ECO:0000256" key="1">
    <source>
        <dbReference type="SAM" id="MobiDB-lite"/>
    </source>
</evidence>
<dbReference type="OrthoDB" id="3563157at2759"/>
<gene>
    <name evidence="2" type="ORF">LSUE1_G005249</name>
</gene>
<protein>
    <submittedName>
        <fullName evidence="2">Uncharacterized protein</fullName>
    </submittedName>
</protein>
<feature type="compositionally biased region" description="Polar residues" evidence="1">
    <location>
        <begin position="1"/>
        <end position="25"/>
    </location>
</feature>
<feature type="compositionally biased region" description="Basic and acidic residues" evidence="1">
    <location>
        <begin position="44"/>
        <end position="62"/>
    </location>
</feature>
<evidence type="ECO:0000313" key="2">
    <source>
        <dbReference type="EMBL" id="TVY73603.1"/>
    </source>
</evidence>
<accession>A0A8T9C5Z4</accession>
<feature type="compositionally biased region" description="Basic and acidic residues" evidence="1">
    <location>
        <begin position="70"/>
        <end position="87"/>
    </location>
</feature>
<proteinExistence type="predicted"/>
<organism evidence="2 3">
    <name type="scientific">Lachnellula suecica</name>
    <dbReference type="NCBI Taxonomy" id="602035"/>
    <lineage>
        <taxon>Eukaryota</taxon>
        <taxon>Fungi</taxon>
        <taxon>Dikarya</taxon>
        <taxon>Ascomycota</taxon>
        <taxon>Pezizomycotina</taxon>
        <taxon>Leotiomycetes</taxon>
        <taxon>Helotiales</taxon>
        <taxon>Lachnaceae</taxon>
        <taxon>Lachnellula</taxon>
    </lineage>
</organism>
<name>A0A8T9C5Z4_9HELO</name>
<dbReference type="EMBL" id="QGMK01001031">
    <property type="protein sequence ID" value="TVY73603.1"/>
    <property type="molecule type" value="Genomic_DNA"/>
</dbReference>
<sequence length="87" mass="9720">MPSSDKSISSTTAHKGSTSKATSLPSKAPHKFSSQGSTSSDGVKPIDRYTTEEKDYRSHAVGEYDPYQNRAKERQEQHLKDVVEKQY</sequence>
<dbReference type="Proteomes" id="UP000469558">
    <property type="component" value="Unassembled WGS sequence"/>
</dbReference>
<keyword evidence="3" id="KW-1185">Reference proteome</keyword>
<dbReference type="AlphaFoldDB" id="A0A8T9C5Z4"/>
<feature type="compositionally biased region" description="Polar residues" evidence="1">
    <location>
        <begin position="32"/>
        <end position="41"/>
    </location>
</feature>
<feature type="region of interest" description="Disordered" evidence="1">
    <location>
        <begin position="1"/>
        <end position="87"/>
    </location>
</feature>